<dbReference type="GeneID" id="118420598"/>
<reference evidence="2" key="2">
    <citation type="submission" date="2025-08" db="UniProtKB">
        <authorList>
            <consortium name="RefSeq"/>
        </authorList>
    </citation>
    <scope>IDENTIFICATION</scope>
    <source>
        <strain evidence="2">S238N-H82</strain>
        <tissue evidence="2">Testes</tissue>
    </source>
</reference>
<evidence type="ECO:0000313" key="2">
    <source>
        <dbReference type="RefSeq" id="XP_035683320.1"/>
    </source>
</evidence>
<name>A0A9J7LKC5_BRAFL</name>
<organism evidence="1 2">
    <name type="scientific">Branchiostoma floridae</name>
    <name type="common">Florida lancelet</name>
    <name type="synonym">Amphioxus</name>
    <dbReference type="NCBI Taxonomy" id="7739"/>
    <lineage>
        <taxon>Eukaryota</taxon>
        <taxon>Metazoa</taxon>
        <taxon>Chordata</taxon>
        <taxon>Cephalochordata</taxon>
        <taxon>Leptocardii</taxon>
        <taxon>Amphioxiformes</taxon>
        <taxon>Branchiostomatidae</taxon>
        <taxon>Branchiostoma</taxon>
    </lineage>
</organism>
<dbReference type="Gene3D" id="3.40.50.300">
    <property type="entry name" value="P-loop containing nucleotide triphosphate hydrolases"/>
    <property type="match status" value="1"/>
</dbReference>
<dbReference type="InterPro" id="IPR027417">
    <property type="entry name" value="P-loop_NTPase"/>
</dbReference>
<dbReference type="PANTHER" id="PTHR33844">
    <property type="entry name" value="SULFOTRANSFER_1 DOMAIN-CONTAINING PROTEIN"/>
    <property type="match status" value="1"/>
</dbReference>
<dbReference type="KEGG" id="bfo:118420598"/>
<dbReference type="AlphaFoldDB" id="A0A9J7LKC5"/>
<dbReference type="RefSeq" id="XP_035683320.1">
    <property type="nucleotide sequence ID" value="XM_035827427.1"/>
</dbReference>
<accession>A0A9J7LKC5</accession>
<dbReference type="PANTHER" id="PTHR33844:SF1">
    <property type="entry name" value="SULFOTRANSFERASE DOMAIN-CONTAINING PROTEIN"/>
    <property type="match status" value="1"/>
</dbReference>
<proteinExistence type="predicted"/>
<dbReference type="Proteomes" id="UP000001554">
    <property type="component" value="Chromosome 8"/>
</dbReference>
<dbReference type="OrthoDB" id="5988096at2759"/>
<sequence length="430" mass="49095">MASVRHVRCIKDKFRAELGRFVPSLVTTLYDFENSELRQSTFNDTGKVITDPIGFLRENGADFSVYGVDFNRRVLGLVKVRDLAIANSSDELKKVPFFFKAQRENTEKLLTIPFDLLPSIATSLEEAISTVRNVFLFDTGRCGSTLLCKAMDATSEVQAVSEPDVYTSVFAFLQSHDFDLTPAAEEEAIMVLKCSTILLNFYFLKNDPSRQVICYKPRSCALFIADLLQRAVPSAKTIFLYRNLPGFFDSWASVMFSGSYWRYYISTALRIDVFYDIPNYTQMEPSLKFFTENHRLVKHPAARGIPFFLVSSWVLRMQKAYYLINDDQSSFFHAIVTYKELVTHKERAVLKVLKEIGVDVSPEEIVKIKQVFGKDSQEGAGIQSVRRKGDISKNTWIGNWERKLFYSVIECFSGDVYGPEFVLQNTTVEV</sequence>
<protein>
    <submittedName>
        <fullName evidence="2">Uncharacterized protein LOC118420598</fullName>
    </submittedName>
</protein>
<gene>
    <name evidence="2" type="primary">LOC118420598</name>
</gene>
<evidence type="ECO:0000313" key="1">
    <source>
        <dbReference type="Proteomes" id="UP000001554"/>
    </source>
</evidence>
<dbReference type="SUPFAM" id="SSF52540">
    <property type="entry name" value="P-loop containing nucleoside triphosphate hydrolases"/>
    <property type="match status" value="1"/>
</dbReference>
<reference evidence="1" key="1">
    <citation type="journal article" date="2020" name="Nat. Ecol. Evol.">
        <title>Deeply conserved synteny resolves early events in vertebrate evolution.</title>
        <authorList>
            <person name="Simakov O."/>
            <person name="Marletaz F."/>
            <person name="Yue J.X."/>
            <person name="O'Connell B."/>
            <person name="Jenkins J."/>
            <person name="Brandt A."/>
            <person name="Calef R."/>
            <person name="Tung C.H."/>
            <person name="Huang T.K."/>
            <person name="Schmutz J."/>
            <person name="Satoh N."/>
            <person name="Yu J.K."/>
            <person name="Putnam N.H."/>
            <person name="Green R.E."/>
            <person name="Rokhsar D.S."/>
        </authorList>
    </citation>
    <scope>NUCLEOTIDE SEQUENCE [LARGE SCALE GENOMIC DNA]</scope>
    <source>
        <strain evidence="1">S238N-H82</strain>
    </source>
</reference>
<keyword evidence="1" id="KW-1185">Reference proteome</keyword>